<gene>
    <name evidence="6" type="ORF">GCM10011290_01680</name>
</gene>
<feature type="domain" description="HTH lysR-type" evidence="5">
    <location>
        <begin position="9"/>
        <end position="66"/>
    </location>
</feature>
<evidence type="ECO:0000256" key="2">
    <source>
        <dbReference type="ARBA" id="ARBA00023015"/>
    </source>
</evidence>
<sequence>MSDFDYSHLDGKLLQLLLAILEAQSITGAAQRLGVTQSAVSHLLGKLRQITGDPLFVKCGRGIVPTARAEALALHARLLLDDMRRFAAGDEFHPATLHTTFSIAANDFQRDLLLPPLLQRLRRQAPGVRLRVLPSDVPRAEMLREGDCQLVISPRPPDASDILHKRLFEDDYRVFYDAAVREAPLRLADYQAAEHVSVLYNPRRMLDVDQQLAARGIERRFAVTVPSFAGIPAFLQGSDMLATLPGLLARSLMQGFAHCPLPARVGRMPMYMIWHLKHRHDPAHSWLRGELEQVVAEVLADSQQA</sequence>
<dbReference type="InterPro" id="IPR050389">
    <property type="entry name" value="LysR-type_TF"/>
</dbReference>
<dbReference type="Pfam" id="PF00126">
    <property type="entry name" value="HTH_1"/>
    <property type="match status" value="1"/>
</dbReference>
<dbReference type="PANTHER" id="PTHR30118">
    <property type="entry name" value="HTH-TYPE TRANSCRIPTIONAL REGULATOR LEUO-RELATED"/>
    <property type="match status" value="1"/>
</dbReference>
<dbReference type="RefSeq" id="WP_189372170.1">
    <property type="nucleotide sequence ID" value="NZ_BMYW01000001.1"/>
</dbReference>
<dbReference type="InterPro" id="IPR037402">
    <property type="entry name" value="YidZ_PBP2"/>
</dbReference>
<dbReference type="Pfam" id="PF03466">
    <property type="entry name" value="LysR_substrate"/>
    <property type="match status" value="1"/>
</dbReference>
<dbReference type="InterPro" id="IPR005119">
    <property type="entry name" value="LysR_subst-bd"/>
</dbReference>
<dbReference type="PROSITE" id="PS50931">
    <property type="entry name" value="HTH_LYSR"/>
    <property type="match status" value="1"/>
</dbReference>
<comment type="caution">
    <text evidence="6">The sequence shown here is derived from an EMBL/GenBank/DDBJ whole genome shotgun (WGS) entry which is preliminary data.</text>
</comment>
<evidence type="ECO:0000313" key="7">
    <source>
        <dbReference type="Proteomes" id="UP000600877"/>
    </source>
</evidence>
<proteinExistence type="inferred from homology"/>
<dbReference type="PANTHER" id="PTHR30118:SF6">
    <property type="entry name" value="HTH-TYPE TRANSCRIPTIONAL REGULATOR LEUO"/>
    <property type="match status" value="1"/>
</dbReference>
<keyword evidence="4" id="KW-0804">Transcription</keyword>
<dbReference type="InterPro" id="IPR000847">
    <property type="entry name" value="LysR_HTH_N"/>
</dbReference>
<dbReference type="PRINTS" id="PR00039">
    <property type="entry name" value="HTHLYSR"/>
</dbReference>
<organism evidence="6 7">
    <name type="scientific">Vogesella alkaliphila</name>
    <dbReference type="NCBI Taxonomy" id="1193621"/>
    <lineage>
        <taxon>Bacteria</taxon>
        <taxon>Pseudomonadati</taxon>
        <taxon>Pseudomonadota</taxon>
        <taxon>Betaproteobacteria</taxon>
        <taxon>Neisseriales</taxon>
        <taxon>Chromobacteriaceae</taxon>
        <taxon>Vogesella</taxon>
    </lineage>
</organism>
<evidence type="ECO:0000256" key="1">
    <source>
        <dbReference type="ARBA" id="ARBA00009437"/>
    </source>
</evidence>
<dbReference type="EMBL" id="BMYW01000001">
    <property type="protein sequence ID" value="GGX77992.1"/>
    <property type="molecule type" value="Genomic_DNA"/>
</dbReference>
<dbReference type="Gene3D" id="1.10.10.10">
    <property type="entry name" value="Winged helix-like DNA-binding domain superfamily/Winged helix DNA-binding domain"/>
    <property type="match status" value="1"/>
</dbReference>
<dbReference type="Gene3D" id="3.40.190.10">
    <property type="entry name" value="Periplasmic binding protein-like II"/>
    <property type="match status" value="2"/>
</dbReference>
<reference evidence="7" key="1">
    <citation type="journal article" date="2019" name="Int. J. Syst. Evol. Microbiol.">
        <title>The Global Catalogue of Microorganisms (GCM) 10K type strain sequencing project: providing services to taxonomists for standard genome sequencing and annotation.</title>
        <authorList>
            <consortium name="The Broad Institute Genomics Platform"/>
            <consortium name="The Broad Institute Genome Sequencing Center for Infectious Disease"/>
            <person name="Wu L."/>
            <person name="Ma J."/>
        </authorList>
    </citation>
    <scope>NUCLEOTIDE SEQUENCE [LARGE SCALE GENOMIC DNA]</scope>
    <source>
        <strain evidence="7">KCTC 32041</strain>
    </source>
</reference>
<protein>
    <submittedName>
        <fullName evidence="6">LysR family transcriptional regulator</fullName>
    </submittedName>
</protein>
<evidence type="ECO:0000259" key="5">
    <source>
        <dbReference type="PROSITE" id="PS50931"/>
    </source>
</evidence>
<evidence type="ECO:0000256" key="4">
    <source>
        <dbReference type="ARBA" id="ARBA00023163"/>
    </source>
</evidence>
<keyword evidence="2" id="KW-0805">Transcription regulation</keyword>
<dbReference type="InterPro" id="IPR036390">
    <property type="entry name" value="WH_DNA-bd_sf"/>
</dbReference>
<evidence type="ECO:0000256" key="3">
    <source>
        <dbReference type="ARBA" id="ARBA00023125"/>
    </source>
</evidence>
<dbReference type="SUPFAM" id="SSF53850">
    <property type="entry name" value="Periplasmic binding protein-like II"/>
    <property type="match status" value="1"/>
</dbReference>
<evidence type="ECO:0000313" key="6">
    <source>
        <dbReference type="EMBL" id="GGX77992.1"/>
    </source>
</evidence>
<dbReference type="InterPro" id="IPR036388">
    <property type="entry name" value="WH-like_DNA-bd_sf"/>
</dbReference>
<keyword evidence="7" id="KW-1185">Reference proteome</keyword>
<dbReference type="CDD" id="cd08417">
    <property type="entry name" value="PBP2_Nitroaromatics_like"/>
    <property type="match status" value="1"/>
</dbReference>
<comment type="similarity">
    <text evidence="1">Belongs to the LysR transcriptional regulatory family.</text>
</comment>
<accession>A0ABQ2YCK5</accession>
<name>A0ABQ2YCK5_9NEIS</name>
<keyword evidence="3" id="KW-0238">DNA-binding</keyword>
<dbReference type="SUPFAM" id="SSF46785">
    <property type="entry name" value="Winged helix' DNA-binding domain"/>
    <property type="match status" value="1"/>
</dbReference>
<dbReference type="Proteomes" id="UP000600877">
    <property type="component" value="Unassembled WGS sequence"/>
</dbReference>